<keyword evidence="2" id="KW-1185">Reference proteome</keyword>
<name>A0ACC4CIS3_POPAL</name>
<comment type="caution">
    <text evidence="1">The sequence shown here is derived from an EMBL/GenBank/DDBJ whole genome shotgun (WGS) entry which is preliminary data.</text>
</comment>
<protein>
    <submittedName>
        <fullName evidence="1">Uncharacterized protein</fullName>
    </submittedName>
</protein>
<organism evidence="1 2">
    <name type="scientific">Populus alba</name>
    <name type="common">White poplar</name>
    <dbReference type="NCBI Taxonomy" id="43335"/>
    <lineage>
        <taxon>Eukaryota</taxon>
        <taxon>Viridiplantae</taxon>
        <taxon>Streptophyta</taxon>
        <taxon>Embryophyta</taxon>
        <taxon>Tracheophyta</taxon>
        <taxon>Spermatophyta</taxon>
        <taxon>Magnoliopsida</taxon>
        <taxon>eudicotyledons</taxon>
        <taxon>Gunneridae</taxon>
        <taxon>Pentapetalae</taxon>
        <taxon>rosids</taxon>
        <taxon>fabids</taxon>
        <taxon>Malpighiales</taxon>
        <taxon>Salicaceae</taxon>
        <taxon>Saliceae</taxon>
        <taxon>Populus</taxon>
    </lineage>
</organism>
<dbReference type="EMBL" id="RCHU02000004">
    <property type="protein sequence ID" value="KAL3597761.1"/>
    <property type="molecule type" value="Genomic_DNA"/>
</dbReference>
<gene>
    <name evidence="1" type="ORF">D5086_009398</name>
</gene>
<reference evidence="1 2" key="1">
    <citation type="journal article" date="2024" name="Plant Biotechnol. J.">
        <title>Genome and CRISPR/Cas9 system of a widespread forest tree (Populus alba) in the world.</title>
        <authorList>
            <person name="Liu Y.J."/>
            <person name="Jiang P.F."/>
            <person name="Han X.M."/>
            <person name="Li X.Y."/>
            <person name="Wang H.M."/>
            <person name="Wang Y.J."/>
            <person name="Wang X.X."/>
            <person name="Zeng Q.Y."/>
        </authorList>
    </citation>
    <scope>NUCLEOTIDE SEQUENCE [LARGE SCALE GENOMIC DNA]</scope>
    <source>
        <strain evidence="2">cv. PAL-ZL1</strain>
    </source>
</reference>
<evidence type="ECO:0000313" key="1">
    <source>
        <dbReference type="EMBL" id="KAL3597761.1"/>
    </source>
</evidence>
<dbReference type="Proteomes" id="UP000309997">
    <property type="component" value="Unassembled WGS sequence"/>
</dbReference>
<sequence length="657" mass="72686">MRCDMQHLLDLEDHPFPGILLSFPAMVWMSLELQTVLILAFLLRVDYKAHKRKHYWPAMGKCKYLYSSNSEHYQNINTMEVEQFGVSYYGVSISMVQQTIDSKSGEHGLGNADNNLSTHDKYFPLVVKKTALRDVQNENRIPKSVGNSPLSKDGGKTMNDIKVSGAKRPSSEDLMYRPVPCYESSASGAPNFRLVYARGKSEAEVGKLSHPEETAQPKRLQIESTVSTFPALVPLPVAPPIISSGKPSVPLPLGQSSTFSPAESSYIPVGSIVPSSNPKGEKNMHWEERYHQLQISLKKSDESDLDEYVQMLQSVSSVELSKHAIEVEKRSIQLSLEEGMTNHNTDPDPDFGLPSSSSIPTTYYHQNPRKKRTKLIKIAPSLLPSSTISKPKYYKKPDPSAPKITRPCTECGKKFWSWKALFGHMRCHPERQWRGINPPPNYRRPVSPIQLLSIVSSTNWEDMLTAEDHEVASCLLMLANSDGAIMLERNEFGGGVVAGSSHQAQDHDEVDCTRVECSSCKKVFGSHLALGGRRASHKNVKGSSAIKRNDGCEVVEDHSGSGDVKENVEDNSKALMVLGHKCSICSRVFPSGQALGGHKRCHWEKGEEISSSMNQGGLHVLKEKEGCVLDLNLPAPVEDESSSFYSSGLALDLRLGL</sequence>
<proteinExistence type="predicted"/>
<evidence type="ECO:0000313" key="2">
    <source>
        <dbReference type="Proteomes" id="UP000309997"/>
    </source>
</evidence>
<accession>A0ACC4CIS3</accession>